<dbReference type="GO" id="GO:0010420">
    <property type="term" value="F:polyprenyldihydroxybenzoate methyltransferase activity"/>
    <property type="evidence" value="ECO:0007669"/>
    <property type="project" value="InterPro"/>
</dbReference>
<keyword evidence="2 5" id="KW-0808">Transferase</keyword>
<dbReference type="GO" id="GO:0032259">
    <property type="term" value="P:methylation"/>
    <property type="evidence" value="ECO:0007669"/>
    <property type="project" value="UniProtKB-KW"/>
</dbReference>
<dbReference type="InterPro" id="IPR029063">
    <property type="entry name" value="SAM-dependent_MTases_sf"/>
</dbReference>
<dbReference type="NCBIfam" id="TIGR01983">
    <property type="entry name" value="UbiG"/>
    <property type="match status" value="1"/>
</dbReference>
<sequence>MSKHTINVDPAEIEKFGALASKWWDPHSEFKPLHAINPLRLGWLLEHTGTSLAGQVGVDVGCGGGILTEALAKQGAQVTGIDLAEASLKVARLHSLESQLSINYQYISAEDYAAQHAGQADFVTCMEMLEHVPNPASVIQACANMVKPGGWVFFSTINRNATAFLQAIVAAEYLLKLVPTGTHFYENLIKPHELARSARQAQLEVMDLRGLGYNPLTQHYSLSTNTNVNYLMATRKVVL</sequence>
<comment type="pathway">
    <text evidence="5">Cofactor biosynthesis; ubiquinone biosynthesis.</text>
</comment>
<comment type="catalytic activity">
    <reaction evidence="5">
        <text>a 3-demethylubiquinol + S-adenosyl-L-methionine = a ubiquinol + S-adenosyl-L-homocysteine + H(+)</text>
        <dbReference type="Rhea" id="RHEA:44380"/>
        <dbReference type="Rhea" id="RHEA-COMP:9566"/>
        <dbReference type="Rhea" id="RHEA-COMP:10914"/>
        <dbReference type="ChEBI" id="CHEBI:15378"/>
        <dbReference type="ChEBI" id="CHEBI:17976"/>
        <dbReference type="ChEBI" id="CHEBI:57856"/>
        <dbReference type="ChEBI" id="CHEBI:59789"/>
        <dbReference type="ChEBI" id="CHEBI:84422"/>
        <dbReference type="EC" id="2.1.1.64"/>
    </reaction>
</comment>
<evidence type="ECO:0000256" key="5">
    <source>
        <dbReference type="HAMAP-Rule" id="MF_00472"/>
    </source>
</evidence>
<dbReference type="PANTHER" id="PTHR43464">
    <property type="entry name" value="METHYLTRANSFERASE"/>
    <property type="match status" value="1"/>
</dbReference>
<keyword evidence="3 5" id="KW-0831">Ubiquinone biosynthesis</keyword>
<dbReference type="Pfam" id="PF13489">
    <property type="entry name" value="Methyltransf_23"/>
    <property type="match status" value="1"/>
</dbReference>
<protein>
    <recommendedName>
        <fullName evidence="5">Ubiquinone biosynthesis O-methyltransferase</fullName>
    </recommendedName>
    <alternativeName>
        <fullName evidence="5">2-polyprenyl-6-hydroxyphenol methylase</fullName>
        <ecNumber evidence="5">2.1.1.222</ecNumber>
    </alternativeName>
    <alternativeName>
        <fullName evidence="5">3-demethylubiquinone 3-O-methyltransferase</fullName>
        <ecNumber evidence="5">2.1.1.64</ecNumber>
    </alternativeName>
</protein>
<proteinExistence type="inferred from homology"/>
<organism evidence="6 7">
    <name type="scientific">Candidatus Paenalcaligenes intestinipullorum</name>
    <dbReference type="NCBI Taxonomy" id="2838718"/>
    <lineage>
        <taxon>Bacteria</taxon>
        <taxon>Pseudomonadati</taxon>
        <taxon>Pseudomonadota</taxon>
        <taxon>Betaproteobacteria</taxon>
        <taxon>Burkholderiales</taxon>
        <taxon>Alcaligenaceae</taxon>
        <taxon>Paenalcaligenes</taxon>
    </lineage>
</organism>
<evidence type="ECO:0000256" key="2">
    <source>
        <dbReference type="ARBA" id="ARBA00022679"/>
    </source>
</evidence>
<dbReference type="HAMAP" id="MF_00472">
    <property type="entry name" value="UbiG"/>
    <property type="match status" value="1"/>
</dbReference>
<feature type="binding site" evidence="5">
    <location>
        <position position="40"/>
    </location>
    <ligand>
        <name>S-adenosyl-L-methionine</name>
        <dbReference type="ChEBI" id="CHEBI:59789"/>
    </ligand>
</feature>
<name>A0A9D2RK11_9BURK</name>
<comment type="function">
    <text evidence="5">O-methyltransferase that catalyzes the 2 O-methylation steps in the ubiquinone biosynthetic pathway.</text>
</comment>
<dbReference type="FunFam" id="3.40.50.150:FF:000028">
    <property type="entry name" value="Ubiquinone biosynthesis O-methyltransferase"/>
    <property type="match status" value="1"/>
</dbReference>
<feature type="binding site" evidence="5">
    <location>
        <position position="126"/>
    </location>
    <ligand>
        <name>S-adenosyl-L-methionine</name>
        <dbReference type="ChEBI" id="CHEBI:59789"/>
    </ligand>
</feature>
<comment type="similarity">
    <text evidence="5">Belongs to the methyltransferase superfamily. UbiG/COQ3 family.</text>
</comment>
<comment type="catalytic activity">
    <reaction evidence="5">
        <text>a 3-(all-trans-polyprenyl)benzene-1,2-diol + S-adenosyl-L-methionine = a 2-methoxy-6-(all-trans-polyprenyl)phenol + S-adenosyl-L-homocysteine + H(+)</text>
        <dbReference type="Rhea" id="RHEA:31411"/>
        <dbReference type="Rhea" id="RHEA-COMP:9550"/>
        <dbReference type="Rhea" id="RHEA-COMP:9551"/>
        <dbReference type="ChEBI" id="CHEBI:15378"/>
        <dbReference type="ChEBI" id="CHEBI:57856"/>
        <dbReference type="ChEBI" id="CHEBI:59789"/>
        <dbReference type="ChEBI" id="CHEBI:62729"/>
        <dbReference type="ChEBI" id="CHEBI:62731"/>
        <dbReference type="EC" id="2.1.1.222"/>
    </reaction>
</comment>
<dbReference type="GO" id="GO:0061542">
    <property type="term" value="F:3-demethylubiquinol 3-O-methyltransferase activity"/>
    <property type="evidence" value="ECO:0007669"/>
    <property type="project" value="UniProtKB-UniRule"/>
</dbReference>
<reference evidence="6" key="1">
    <citation type="journal article" date="2021" name="PeerJ">
        <title>Extensive microbial diversity within the chicken gut microbiome revealed by metagenomics and culture.</title>
        <authorList>
            <person name="Gilroy R."/>
            <person name="Ravi A."/>
            <person name="Getino M."/>
            <person name="Pursley I."/>
            <person name="Horton D.L."/>
            <person name="Alikhan N.F."/>
            <person name="Baker D."/>
            <person name="Gharbi K."/>
            <person name="Hall N."/>
            <person name="Watson M."/>
            <person name="Adriaenssens E.M."/>
            <person name="Foster-Nyarko E."/>
            <person name="Jarju S."/>
            <person name="Secka A."/>
            <person name="Antonio M."/>
            <person name="Oren A."/>
            <person name="Chaudhuri R.R."/>
            <person name="La Ragione R."/>
            <person name="Hildebrand F."/>
            <person name="Pallen M.J."/>
        </authorList>
    </citation>
    <scope>NUCLEOTIDE SEQUENCE</scope>
    <source>
        <strain evidence="6">9264</strain>
    </source>
</reference>
<evidence type="ECO:0000256" key="1">
    <source>
        <dbReference type="ARBA" id="ARBA00022603"/>
    </source>
</evidence>
<feature type="binding site" evidence="5">
    <location>
        <position position="61"/>
    </location>
    <ligand>
        <name>S-adenosyl-L-methionine</name>
        <dbReference type="ChEBI" id="CHEBI:59789"/>
    </ligand>
</feature>
<evidence type="ECO:0000256" key="3">
    <source>
        <dbReference type="ARBA" id="ARBA00022688"/>
    </source>
</evidence>
<keyword evidence="4 5" id="KW-0949">S-adenosyl-L-methionine</keyword>
<dbReference type="SUPFAM" id="SSF53335">
    <property type="entry name" value="S-adenosyl-L-methionine-dependent methyltransferases"/>
    <property type="match status" value="1"/>
</dbReference>
<dbReference type="AlphaFoldDB" id="A0A9D2RK11"/>
<dbReference type="EC" id="2.1.1.64" evidence="5"/>
<accession>A0A9D2RK11</accession>
<dbReference type="Gene3D" id="3.40.50.150">
    <property type="entry name" value="Vaccinia Virus protein VP39"/>
    <property type="match status" value="1"/>
</dbReference>
<dbReference type="EC" id="2.1.1.222" evidence="5"/>
<dbReference type="EMBL" id="DWUQ01000035">
    <property type="protein sequence ID" value="HJD43746.1"/>
    <property type="molecule type" value="Genomic_DNA"/>
</dbReference>
<gene>
    <name evidence="5 6" type="primary">ubiG</name>
    <name evidence="6" type="ORF">H9906_01785</name>
</gene>
<keyword evidence="1 5" id="KW-0489">Methyltransferase</keyword>
<comment type="caution">
    <text evidence="6">The sequence shown here is derived from an EMBL/GenBank/DDBJ whole genome shotgun (WGS) entry which is preliminary data.</text>
</comment>
<dbReference type="PANTHER" id="PTHR43464:SF19">
    <property type="entry name" value="UBIQUINONE BIOSYNTHESIS O-METHYLTRANSFERASE, MITOCHONDRIAL"/>
    <property type="match status" value="1"/>
</dbReference>
<dbReference type="CDD" id="cd02440">
    <property type="entry name" value="AdoMet_MTases"/>
    <property type="match status" value="1"/>
</dbReference>
<evidence type="ECO:0000313" key="6">
    <source>
        <dbReference type="EMBL" id="HJD43746.1"/>
    </source>
</evidence>
<dbReference type="InterPro" id="IPR010233">
    <property type="entry name" value="UbiG_MeTrfase"/>
</dbReference>
<evidence type="ECO:0000256" key="4">
    <source>
        <dbReference type="ARBA" id="ARBA00022691"/>
    </source>
</evidence>
<feature type="binding site" evidence="5">
    <location>
        <position position="82"/>
    </location>
    <ligand>
        <name>S-adenosyl-L-methionine</name>
        <dbReference type="ChEBI" id="CHEBI:59789"/>
    </ligand>
</feature>
<dbReference type="GO" id="GO:0102208">
    <property type="term" value="F:2-polyprenyl-6-hydroxyphenol methylase activity"/>
    <property type="evidence" value="ECO:0007669"/>
    <property type="project" value="UniProtKB-EC"/>
</dbReference>
<dbReference type="Proteomes" id="UP000823889">
    <property type="component" value="Unassembled WGS sequence"/>
</dbReference>
<evidence type="ECO:0000313" key="7">
    <source>
        <dbReference type="Proteomes" id="UP000823889"/>
    </source>
</evidence>
<reference evidence="6" key="2">
    <citation type="submission" date="2021-04" db="EMBL/GenBank/DDBJ databases">
        <authorList>
            <person name="Gilroy R."/>
        </authorList>
    </citation>
    <scope>NUCLEOTIDE SEQUENCE</scope>
    <source>
        <strain evidence="6">9264</strain>
    </source>
</reference>